<protein>
    <submittedName>
        <fullName evidence="5">Phosphodiesterase</fullName>
    </submittedName>
</protein>
<keyword evidence="1" id="KW-0479">Metal-binding</keyword>
<evidence type="ECO:0000256" key="2">
    <source>
        <dbReference type="ARBA" id="ARBA00022801"/>
    </source>
</evidence>
<reference evidence="5 6" key="2">
    <citation type="submission" date="2018-05" db="EMBL/GenBank/DDBJ databases">
        <authorList>
            <person name="Lanie J.A."/>
            <person name="Ng W.-L."/>
            <person name="Kazmierczak K.M."/>
            <person name="Andrzejewski T.M."/>
            <person name="Davidsen T.M."/>
            <person name="Wayne K.J."/>
            <person name="Tettelin H."/>
            <person name="Glass J.I."/>
            <person name="Rusch D."/>
            <person name="Podicherti R."/>
            <person name="Tsui H.-C.T."/>
            <person name="Winkler M.E."/>
        </authorList>
    </citation>
    <scope>NUCLEOTIDE SEQUENCE [LARGE SCALE GENOMIC DNA]</scope>
    <source>
        <strain evidence="5 6">YBY</strain>
    </source>
</reference>
<dbReference type="InterPro" id="IPR004843">
    <property type="entry name" value="Calcineurin-like_PHP"/>
</dbReference>
<dbReference type="STRING" id="511.UZ73_08225"/>
<dbReference type="InterPro" id="IPR026575">
    <property type="entry name" value="GpdQ/CpdA-like"/>
</dbReference>
<dbReference type="InterPro" id="IPR050884">
    <property type="entry name" value="CNP_phosphodiesterase-III"/>
</dbReference>
<evidence type="ECO:0000256" key="4">
    <source>
        <dbReference type="ARBA" id="ARBA00025742"/>
    </source>
</evidence>
<dbReference type="SUPFAM" id="SSF56300">
    <property type="entry name" value="Metallo-dependent phosphatases"/>
    <property type="match status" value="1"/>
</dbReference>
<dbReference type="Pfam" id="PF00149">
    <property type="entry name" value="Metallophos"/>
    <property type="match status" value="1"/>
</dbReference>
<accession>A0A2U2BLJ0</accession>
<dbReference type="PANTHER" id="PTHR42988">
    <property type="entry name" value="PHOSPHOHYDROLASE"/>
    <property type="match status" value="1"/>
</dbReference>
<keyword evidence="2" id="KW-0378">Hydrolase</keyword>
<comment type="caution">
    <text evidence="5">The sequence shown here is derived from an EMBL/GenBank/DDBJ whole genome shotgun (WGS) entry which is preliminary data.</text>
</comment>
<evidence type="ECO:0000313" key="5">
    <source>
        <dbReference type="EMBL" id="PWE14862.1"/>
    </source>
</evidence>
<keyword evidence="3" id="KW-0408">Iron</keyword>
<evidence type="ECO:0000256" key="1">
    <source>
        <dbReference type="ARBA" id="ARBA00022723"/>
    </source>
</evidence>
<dbReference type="GO" id="GO:0046872">
    <property type="term" value="F:metal ion binding"/>
    <property type="evidence" value="ECO:0007669"/>
    <property type="project" value="UniProtKB-KW"/>
</dbReference>
<organism evidence="5 6">
    <name type="scientific">Alcaligenes faecalis</name>
    <dbReference type="NCBI Taxonomy" id="511"/>
    <lineage>
        <taxon>Bacteria</taxon>
        <taxon>Pseudomonadati</taxon>
        <taxon>Pseudomonadota</taxon>
        <taxon>Betaproteobacteria</taxon>
        <taxon>Burkholderiales</taxon>
        <taxon>Alcaligenaceae</taxon>
        <taxon>Alcaligenes</taxon>
    </lineage>
</organism>
<dbReference type="GO" id="GO:0004112">
    <property type="term" value="F:cyclic-nucleotide phosphodiesterase activity"/>
    <property type="evidence" value="ECO:0007669"/>
    <property type="project" value="InterPro"/>
</dbReference>
<dbReference type="InterPro" id="IPR029052">
    <property type="entry name" value="Metallo-depent_PP-like"/>
</dbReference>
<dbReference type="OrthoDB" id="9784378at2"/>
<evidence type="ECO:0000256" key="3">
    <source>
        <dbReference type="ARBA" id="ARBA00023004"/>
    </source>
</evidence>
<gene>
    <name evidence="5" type="ORF">DF183_09200</name>
</gene>
<sequence>MKIIQFSDLHITPPDGLLFGSDPLDRLRSCVEHVNRHHADADLCVLTGDLTHAGHPRAYERLREGLQVLIPPVRLMMGNHDSRSAFHSVFPQATSDLPGFVQNAETMGDWRLIYLDTLEDGYTNGYLCTRRLEWLQQELAAHSGPVMLFSHHPLPALQYPSMDWLRLSNAPDLLPVLKAHPAPVHLFSGHVHRCASGVWNGLHFVTVNGTNHQHELDLEREGAATSTFEPASYAVILPNADGLTVHFQPFGYEELRFPYTGDLRALKCI</sequence>
<comment type="similarity">
    <text evidence="4">Belongs to the cyclic nucleotide phosphodiesterase class-III family.</text>
</comment>
<evidence type="ECO:0000313" key="6">
    <source>
        <dbReference type="Proteomes" id="UP000245216"/>
    </source>
</evidence>
<proteinExistence type="inferred from homology"/>
<dbReference type="Gene3D" id="3.60.21.10">
    <property type="match status" value="1"/>
</dbReference>
<reference evidence="5 6" key="1">
    <citation type="submission" date="2018-05" db="EMBL/GenBank/DDBJ databases">
        <title>Genome Sequence of an Efficient Indole-Degrading Bacterium, Alcaligenes sp.YBY.</title>
        <authorList>
            <person name="Yang B."/>
        </authorList>
    </citation>
    <scope>NUCLEOTIDE SEQUENCE [LARGE SCALE GENOMIC DNA]</scope>
    <source>
        <strain evidence="5 6">YBY</strain>
    </source>
</reference>
<dbReference type="AlphaFoldDB" id="A0A2U2BLJ0"/>
<dbReference type="EMBL" id="QEXO01000002">
    <property type="protein sequence ID" value="PWE14862.1"/>
    <property type="molecule type" value="Genomic_DNA"/>
</dbReference>
<dbReference type="PANTHER" id="PTHR42988:SF2">
    <property type="entry name" value="CYCLIC NUCLEOTIDE PHOSPHODIESTERASE CBUA0032-RELATED"/>
    <property type="match status" value="1"/>
</dbReference>
<name>A0A2U2BLJ0_ALCFA</name>
<dbReference type="Proteomes" id="UP000245216">
    <property type="component" value="Unassembled WGS sequence"/>
</dbReference>
<dbReference type="CDD" id="cd07402">
    <property type="entry name" value="MPP_GpdQ"/>
    <property type="match status" value="1"/>
</dbReference>
<dbReference type="RefSeq" id="WP_042482748.1">
    <property type="nucleotide sequence ID" value="NZ_CP023667.1"/>
</dbReference>